<evidence type="ECO:0000256" key="11">
    <source>
        <dbReference type="SAM" id="Coils"/>
    </source>
</evidence>
<dbReference type="InterPro" id="IPR055180">
    <property type="entry name" value="HsdR_RecA-like_helicase_dom_2"/>
</dbReference>
<evidence type="ECO:0000259" key="13">
    <source>
        <dbReference type="PROSITE" id="PS51192"/>
    </source>
</evidence>
<dbReference type="Pfam" id="PF18766">
    <property type="entry name" value="SWI2_SNF2"/>
    <property type="match status" value="1"/>
</dbReference>
<comment type="function">
    <text evidence="10">Subunit R is required for both nuclease and ATPase activities, but not for modification.</text>
</comment>
<dbReference type="InterPro" id="IPR014001">
    <property type="entry name" value="Helicase_ATP-bd"/>
</dbReference>
<protein>
    <recommendedName>
        <fullName evidence="10">Type I restriction enzyme endonuclease subunit</fullName>
        <shortName evidence="10">R protein</shortName>
        <ecNumber evidence="10">3.1.21.3</ecNumber>
    </recommendedName>
</protein>
<evidence type="ECO:0000256" key="1">
    <source>
        <dbReference type="ARBA" id="ARBA00000851"/>
    </source>
</evidence>
<dbReference type="GO" id="GO:0009307">
    <property type="term" value="P:DNA restriction-modification system"/>
    <property type="evidence" value="ECO:0007669"/>
    <property type="project" value="UniProtKB-KW"/>
</dbReference>
<keyword evidence="11" id="KW-0175">Coiled coil</keyword>
<keyword evidence="5 10" id="KW-0680">Restriction system</keyword>
<dbReference type="GO" id="GO:0009035">
    <property type="term" value="F:type I site-specific deoxyribonuclease activity"/>
    <property type="evidence" value="ECO:0007669"/>
    <property type="project" value="UniProtKB-EC"/>
</dbReference>
<dbReference type="CDD" id="cd22332">
    <property type="entry name" value="HsdR_N"/>
    <property type="match status" value="1"/>
</dbReference>
<dbReference type="Gene3D" id="3.90.1570.50">
    <property type="match status" value="1"/>
</dbReference>
<organism evidence="14 15">
    <name type="scientific">Anaerobiospirillum thomasii</name>
    <dbReference type="NCBI Taxonomy" id="179995"/>
    <lineage>
        <taxon>Bacteria</taxon>
        <taxon>Pseudomonadati</taxon>
        <taxon>Pseudomonadota</taxon>
        <taxon>Gammaproteobacteria</taxon>
        <taxon>Aeromonadales</taxon>
        <taxon>Succinivibrionaceae</taxon>
        <taxon>Anaerobiospirillum</taxon>
    </lineage>
</organism>
<keyword evidence="8 10" id="KW-0067">ATP-binding</keyword>
<dbReference type="InterPro" id="IPR027417">
    <property type="entry name" value="P-loop_NTPase"/>
</dbReference>
<dbReference type="InterPro" id="IPR040980">
    <property type="entry name" value="SWI2_SNF2"/>
</dbReference>
<evidence type="ECO:0000313" key="15">
    <source>
        <dbReference type="Proteomes" id="UP000250086"/>
    </source>
</evidence>
<evidence type="ECO:0000256" key="5">
    <source>
        <dbReference type="ARBA" id="ARBA00022747"/>
    </source>
</evidence>
<keyword evidence="7 10" id="KW-0378">Hydrolase</keyword>
<feature type="coiled-coil region" evidence="11">
    <location>
        <begin position="597"/>
        <end position="624"/>
    </location>
</feature>
<evidence type="ECO:0000256" key="12">
    <source>
        <dbReference type="SAM" id="MobiDB-lite"/>
    </source>
</evidence>
<evidence type="ECO:0000256" key="7">
    <source>
        <dbReference type="ARBA" id="ARBA00022801"/>
    </source>
</evidence>
<dbReference type="PANTHER" id="PTHR30195:SF16">
    <property type="entry name" value="TYPE I RESTRICTION ENZYME ENDONUCLEASE SUBUNIT"/>
    <property type="match status" value="1"/>
</dbReference>
<dbReference type="AlphaFoldDB" id="A0A2X0V929"/>
<dbReference type="EMBL" id="UAPV01000001">
    <property type="protein sequence ID" value="SPT69636.1"/>
    <property type="molecule type" value="Genomic_DNA"/>
</dbReference>
<dbReference type="PANTHER" id="PTHR30195">
    <property type="entry name" value="TYPE I SITE-SPECIFIC DEOXYRIBONUCLEASE PROTEIN SUBUNIT M AND R"/>
    <property type="match status" value="1"/>
</dbReference>
<evidence type="ECO:0000313" key="14">
    <source>
        <dbReference type="EMBL" id="SPT69636.1"/>
    </source>
</evidence>
<dbReference type="Pfam" id="PF12008">
    <property type="entry name" value="EcoR124_C"/>
    <property type="match status" value="1"/>
</dbReference>
<evidence type="ECO:0000256" key="6">
    <source>
        <dbReference type="ARBA" id="ARBA00022759"/>
    </source>
</evidence>
<dbReference type="Gene3D" id="1.20.58.910">
    <property type="match status" value="1"/>
</dbReference>
<dbReference type="InterPro" id="IPR007409">
    <property type="entry name" value="Restrct_endonuc_type1_HsdR_N"/>
</dbReference>
<evidence type="ECO:0000256" key="9">
    <source>
        <dbReference type="ARBA" id="ARBA00023125"/>
    </source>
</evidence>
<comment type="similarity">
    <text evidence="2 10">Belongs to the HsdR family.</text>
</comment>
<dbReference type="PROSITE" id="PS51192">
    <property type="entry name" value="HELICASE_ATP_BIND_1"/>
    <property type="match status" value="1"/>
</dbReference>
<dbReference type="NCBIfam" id="TIGR00348">
    <property type="entry name" value="hsdR"/>
    <property type="match status" value="1"/>
</dbReference>
<keyword evidence="9 10" id="KW-0238">DNA-binding</keyword>
<proteinExistence type="inferred from homology"/>
<keyword evidence="4 10" id="KW-0547">Nucleotide-binding</keyword>
<dbReference type="InterPro" id="IPR022625">
    <property type="entry name" value="TypeI_RM_Rsu_C"/>
</dbReference>
<reference evidence="14 15" key="1">
    <citation type="submission" date="2018-06" db="EMBL/GenBank/DDBJ databases">
        <authorList>
            <consortium name="Pathogen Informatics"/>
            <person name="Doyle S."/>
        </authorList>
    </citation>
    <scope>NUCLEOTIDE SEQUENCE [LARGE SCALE GENOMIC DNA]</scope>
    <source>
        <strain evidence="14 15">NCTC13093</strain>
    </source>
</reference>
<dbReference type="SMART" id="SM00487">
    <property type="entry name" value="DEXDc"/>
    <property type="match status" value="1"/>
</dbReference>
<feature type="domain" description="Helicase ATP-binding" evidence="13">
    <location>
        <begin position="270"/>
        <end position="442"/>
    </location>
</feature>
<evidence type="ECO:0000256" key="3">
    <source>
        <dbReference type="ARBA" id="ARBA00022722"/>
    </source>
</evidence>
<dbReference type="Pfam" id="PF22679">
    <property type="entry name" value="T1R_D3-like"/>
    <property type="match status" value="1"/>
</dbReference>
<dbReference type="GO" id="GO:0003677">
    <property type="term" value="F:DNA binding"/>
    <property type="evidence" value="ECO:0007669"/>
    <property type="project" value="UniProtKB-KW"/>
</dbReference>
<dbReference type="InterPro" id="IPR051268">
    <property type="entry name" value="Type-I_R_enzyme_R_subunit"/>
</dbReference>
<keyword evidence="6" id="KW-0255">Endonuclease</keyword>
<evidence type="ECO:0000256" key="10">
    <source>
        <dbReference type="RuleBase" id="RU364115"/>
    </source>
</evidence>
<evidence type="ECO:0000256" key="4">
    <source>
        <dbReference type="ARBA" id="ARBA00022741"/>
    </source>
</evidence>
<comment type="catalytic activity">
    <reaction evidence="1 10">
        <text>Endonucleolytic cleavage of DNA to give random double-stranded fragments with terminal 5'-phosphates, ATP is simultaneously hydrolyzed.</text>
        <dbReference type="EC" id="3.1.21.3"/>
    </reaction>
</comment>
<evidence type="ECO:0000256" key="8">
    <source>
        <dbReference type="ARBA" id="ARBA00022840"/>
    </source>
</evidence>
<dbReference type="GO" id="GO:0005524">
    <property type="term" value="F:ATP binding"/>
    <property type="evidence" value="ECO:0007669"/>
    <property type="project" value="UniProtKB-KW"/>
</dbReference>
<sequence length="996" mass="114489">MAELESEIEQKLIDQLCRTDSQWTYRDDLNNEEKLWDNFKYILEQNNKDILGDTCLSEQEFAKIKNDVSHSSFYDAAEWLIGENGRVQVHVQRGNETLHLLVLNNEHIAGGTTTYEVINQYQAFKNEDDGDHSRSRRFDVTLLINGLPLIHIELKSRSHAYHEGFRQIKKYIREGKFTGLFSNVQMFVVSNVVDTKYFSAADESELKIDFLSGWVDEDNKPVGNYLDFAKSVLKIPEAHEIVTKYKVLDYEAKRLLILRPYQIHAIQAMRRASKSGQSGYIWHTTGSGKTLTSYKATRNLLMDIPSIDKTIFLIDRKDLDQQTSTAFKSYAENDTIDVEDTNHTQSLIKKLSDNNRRMIVTTVQKMTIMINKKLEEGSSKYNKIKNLRLAFVVDECHRAVSPQMQRVIKKFFHNSLWFGFTGTPIFQENSYAIKGDLPQTTDELYGPCLHKYTIKEAIHDKAVLGFMIENLGVNPKSNTDFEIEGSLEHMRTVLDVILNKSQHKLGLNLGRGNTFEGLLTVSSIRIAQEYYKLLKKVKNGEDELKIDEDILKALPDFPKFAITYSLSENDEASQVNQDLMQEALDDYNAMFGTNDSIENIAAYNEKLNERLSRKKKKYAKRSEQLDLVIVVDRLLTGFDAPCLSTVFLDRPPMKPQHIIQAFSRTNRIYNEYKKFGQIVTCQMPLDFKDAIDEALTLYSCGGETESVSESWEQVLKNFEKAISAIRELIKMPEETLTLSDKRKKIFIKLFRDLDFNYSHLKAFSKFTPEVLKPYEFSEDEYIELAGYYRNLIEELKAPEKPDGDDGSEGSGRGDGTDDPILDDYELIAFNKVTVDYEYIVKLIREFVRSLSNKEGESGGHNDRDLAKIRKVIGEYSVSNPKLAGILYEILDKALVDLSAFDDEDVSVSIHKMRNIAIDKEVEKFARKWGLDLDAVRYEVMHFRNGEIANENKLKEAADYDAYCAHTDSPLPKFKFRTALVVEFKDVLMPEVAEFID</sequence>
<dbReference type="SUPFAM" id="SSF52540">
    <property type="entry name" value="P-loop containing nucleoside triphosphate hydrolases"/>
    <property type="match status" value="2"/>
</dbReference>
<name>A0A2X0V929_9GAMM</name>
<accession>A0A2X0V929</accession>
<dbReference type="REBASE" id="377843">
    <property type="entry name" value="Ath13093IIP"/>
</dbReference>
<evidence type="ECO:0000256" key="2">
    <source>
        <dbReference type="ARBA" id="ARBA00008598"/>
    </source>
</evidence>
<dbReference type="CDD" id="cd18800">
    <property type="entry name" value="SF2_C_EcoR124I-like"/>
    <property type="match status" value="1"/>
</dbReference>
<keyword evidence="3" id="KW-0540">Nuclease</keyword>
<feature type="region of interest" description="Disordered" evidence="12">
    <location>
        <begin position="797"/>
        <end position="818"/>
    </location>
</feature>
<dbReference type="Gene3D" id="3.40.50.300">
    <property type="entry name" value="P-loop containing nucleotide triphosphate hydrolases"/>
    <property type="match status" value="2"/>
</dbReference>
<dbReference type="RefSeq" id="WP_113743791.1">
    <property type="nucleotide sequence ID" value="NZ_UAPV01000001.1"/>
</dbReference>
<keyword evidence="15" id="KW-1185">Reference proteome</keyword>
<gene>
    <name evidence="14" type="primary">hsdR</name>
    <name evidence="14" type="ORF">NCTC13093_01015</name>
</gene>
<dbReference type="EC" id="3.1.21.3" evidence="10"/>
<dbReference type="Proteomes" id="UP000250086">
    <property type="component" value="Unassembled WGS sequence"/>
</dbReference>
<dbReference type="InterPro" id="IPR004473">
    <property type="entry name" value="Restrct_endonuc_typeI_HsdR"/>
</dbReference>
<dbReference type="Pfam" id="PF04313">
    <property type="entry name" value="HSDR_N"/>
    <property type="match status" value="1"/>
</dbReference>
<comment type="subunit">
    <text evidence="10">The type I restriction/modification system is composed of three polypeptides R, M and S.</text>
</comment>